<accession>A0A178MJI7</accession>
<name>A0A178MJI7_9PROT</name>
<dbReference type="OrthoDB" id="5298197at2"/>
<sequence length="126" mass="13980">MALCLALMAGGPAAQVALPDDRFTLTWIHSIEKVEWQEDWRVAKTGLTGLEARIKGSGAGMEPPAFARLERGWYRWPMPPETRPRLILARSEFAADHRLCVKGECRSLSHYVGGVDSVILEPCHAP</sequence>
<dbReference type="Pfam" id="PF08905">
    <property type="entry name" value="DUF1850"/>
    <property type="match status" value="1"/>
</dbReference>
<evidence type="ECO:0000313" key="1">
    <source>
        <dbReference type="EMBL" id="OAN48759.1"/>
    </source>
</evidence>
<reference evidence="1 2" key="1">
    <citation type="submission" date="2016-04" db="EMBL/GenBank/DDBJ databases">
        <title>Draft genome sequence of freshwater magnetotactic bacteria Magnetospirillum marisnigri SP-1 and Magnetospirillum moscoviense BB-1.</title>
        <authorList>
            <person name="Koziaeva V."/>
            <person name="Dziuba M.V."/>
            <person name="Ivanov T.M."/>
            <person name="Kuznetsov B."/>
            <person name="Grouzdev D.S."/>
        </authorList>
    </citation>
    <scope>NUCLEOTIDE SEQUENCE [LARGE SCALE GENOMIC DNA]</scope>
    <source>
        <strain evidence="1 2">BB-1</strain>
    </source>
</reference>
<protein>
    <recommendedName>
        <fullName evidence="3">DUF1850 domain-containing protein</fullName>
    </recommendedName>
</protein>
<organism evidence="1 2">
    <name type="scientific">Magnetospirillum moscoviense</name>
    <dbReference type="NCBI Taxonomy" id="1437059"/>
    <lineage>
        <taxon>Bacteria</taxon>
        <taxon>Pseudomonadati</taxon>
        <taxon>Pseudomonadota</taxon>
        <taxon>Alphaproteobacteria</taxon>
        <taxon>Rhodospirillales</taxon>
        <taxon>Rhodospirillaceae</taxon>
        <taxon>Magnetospirillum</taxon>
    </lineage>
</organism>
<dbReference type="AlphaFoldDB" id="A0A178MJI7"/>
<comment type="caution">
    <text evidence="1">The sequence shown here is derived from an EMBL/GenBank/DDBJ whole genome shotgun (WGS) entry which is preliminary data.</text>
</comment>
<dbReference type="EMBL" id="LWQU01000156">
    <property type="protein sequence ID" value="OAN48759.1"/>
    <property type="molecule type" value="Genomic_DNA"/>
</dbReference>
<evidence type="ECO:0008006" key="3">
    <source>
        <dbReference type="Google" id="ProtNLM"/>
    </source>
</evidence>
<keyword evidence="2" id="KW-1185">Reference proteome</keyword>
<evidence type="ECO:0000313" key="2">
    <source>
        <dbReference type="Proteomes" id="UP000078543"/>
    </source>
</evidence>
<dbReference type="InterPro" id="IPR015001">
    <property type="entry name" value="DUF1850"/>
</dbReference>
<proteinExistence type="predicted"/>
<dbReference type="Proteomes" id="UP000078543">
    <property type="component" value="Unassembled WGS sequence"/>
</dbReference>
<dbReference type="STRING" id="1437059.A6A05_14670"/>
<gene>
    <name evidence="1" type="ORF">A6A05_14670</name>
</gene>